<dbReference type="EMBL" id="QJKJ01010454">
    <property type="protein sequence ID" value="RDX73632.1"/>
    <property type="molecule type" value="Genomic_DNA"/>
</dbReference>
<keyword evidence="3" id="KW-1185">Reference proteome</keyword>
<evidence type="ECO:0000256" key="1">
    <source>
        <dbReference type="SAM" id="Phobius"/>
    </source>
</evidence>
<proteinExistence type="predicted"/>
<gene>
    <name evidence="2" type="ORF">CR513_46735</name>
</gene>
<keyword evidence="1" id="KW-0812">Transmembrane</keyword>
<feature type="transmembrane region" description="Helical" evidence="1">
    <location>
        <begin position="51"/>
        <end position="68"/>
    </location>
</feature>
<comment type="caution">
    <text evidence="2">The sequence shown here is derived from an EMBL/GenBank/DDBJ whole genome shotgun (WGS) entry which is preliminary data.</text>
</comment>
<name>A0A371F5R0_MUCPR</name>
<feature type="non-terminal residue" evidence="2">
    <location>
        <position position="1"/>
    </location>
</feature>
<dbReference type="AlphaFoldDB" id="A0A371F5R0"/>
<evidence type="ECO:0000313" key="3">
    <source>
        <dbReference type="Proteomes" id="UP000257109"/>
    </source>
</evidence>
<feature type="transmembrane region" description="Helical" evidence="1">
    <location>
        <begin position="88"/>
        <end position="114"/>
    </location>
</feature>
<organism evidence="2 3">
    <name type="scientific">Mucuna pruriens</name>
    <name type="common">Velvet bean</name>
    <name type="synonym">Dolichos pruriens</name>
    <dbReference type="NCBI Taxonomy" id="157652"/>
    <lineage>
        <taxon>Eukaryota</taxon>
        <taxon>Viridiplantae</taxon>
        <taxon>Streptophyta</taxon>
        <taxon>Embryophyta</taxon>
        <taxon>Tracheophyta</taxon>
        <taxon>Spermatophyta</taxon>
        <taxon>Magnoliopsida</taxon>
        <taxon>eudicotyledons</taxon>
        <taxon>Gunneridae</taxon>
        <taxon>Pentapetalae</taxon>
        <taxon>rosids</taxon>
        <taxon>fabids</taxon>
        <taxon>Fabales</taxon>
        <taxon>Fabaceae</taxon>
        <taxon>Papilionoideae</taxon>
        <taxon>50 kb inversion clade</taxon>
        <taxon>NPAAA clade</taxon>
        <taxon>indigoferoid/millettioid clade</taxon>
        <taxon>Phaseoleae</taxon>
        <taxon>Mucuna</taxon>
    </lineage>
</organism>
<keyword evidence="1" id="KW-1133">Transmembrane helix</keyword>
<dbReference type="Proteomes" id="UP000257109">
    <property type="component" value="Unassembled WGS sequence"/>
</dbReference>
<accession>A0A371F5R0</accession>
<reference evidence="2" key="1">
    <citation type="submission" date="2018-05" db="EMBL/GenBank/DDBJ databases">
        <title>Draft genome of Mucuna pruriens seed.</title>
        <authorList>
            <person name="Nnadi N.E."/>
            <person name="Vos R."/>
            <person name="Hasami M.H."/>
            <person name="Devisetty U.K."/>
            <person name="Aguiy J.C."/>
        </authorList>
    </citation>
    <scope>NUCLEOTIDE SEQUENCE [LARGE SCALE GENOMIC DNA]</scope>
    <source>
        <strain evidence="2">JCA_2017</strain>
    </source>
</reference>
<keyword evidence="1" id="KW-0472">Membrane</keyword>
<sequence length="120" mass="13741">MVNTLQYKGCVKRKHRHILNVAQTLRFKANLPPLNFVVNVKVLVKYCLAKLPLILIFSSLGVYVMHTIDLDKKTSLVIEVENVFLWDILMGKMGGISTIWMLENILNLVMLCFAKMSFLS</sequence>
<protein>
    <submittedName>
        <fullName evidence="2">Uncharacterized protein</fullName>
    </submittedName>
</protein>
<evidence type="ECO:0000313" key="2">
    <source>
        <dbReference type="EMBL" id="RDX73632.1"/>
    </source>
</evidence>